<protein>
    <recommendedName>
        <fullName evidence="4">Sulfotransferase family protein</fullName>
    </recommendedName>
</protein>
<evidence type="ECO:0000313" key="2">
    <source>
        <dbReference type="EMBL" id="MSU88822.1"/>
    </source>
</evidence>
<feature type="region of interest" description="Disordered" evidence="1">
    <location>
        <begin position="1"/>
        <end position="42"/>
    </location>
</feature>
<dbReference type="Proteomes" id="UP000474957">
    <property type="component" value="Unassembled WGS sequence"/>
</dbReference>
<sequence>MSRIRSSPVSTSAPTPTPATAWRSSPAGTDPGGQPPSAAGPSRCRRAIASAAAGPHIAAMYDNRFPPRIGRTHLSFRLGGRLIAYAYIRKNGCSTFKAALGYDDATHIAEIARAHPWRPWRRHDATIFVWRDPEERLVSLYRNKILDRDTNTDLLATYRRTMGEEPGSFERFCEFARLNADPHCRPQADHLMPIRYSHAIPLRGLHRAMAGIVGEAAAEPFRHRHRQSAPTPVAVSDRARTIIRAHYARDYRMIERIEG</sequence>
<feature type="compositionally biased region" description="Low complexity" evidence="1">
    <location>
        <begin position="1"/>
        <end position="27"/>
    </location>
</feature>
<comment type="caution">
    <text evidence="2">The sequence shown here is derived from an EMBL/GenBank/DDBJ whole genome shotgun (WGS) entry which is preliminary data.</text>
</comment>
<dbReference type="InterPro" id="IPR005331">
    <property type="entry name" value="Sulfotransferase"/>
</dbReference>
<evidence type="ECO:0000313" key="3">
    <source>
        <dbReference type="Proteomes" id="UP000474957"/>
    </source>
</evidence>
<gene>
    <name evidence="2" type="ORF">GE300_04195</name>
</gene>
<dbReference type="GO" id="GO:0016020">
    <property type="term" value="C:membrane"/>
    <property type="evidence" value="ECO:0007669"/>
    <property type="project" value="InterPro"/>
</dbReference>
<dbReference type="AlphaFoldDB" id="A0A6L5YY88"/>
<dbReference type="EMBL" id="WIND01000002">
    <property type="protein sequence ID" value="MSU88822.1"/>
    <property type="molecule type" value="Genomic_DNA"/>
</dbReference>
<accession>A0A6L5YY88</accession>
<dbReference type="GO" id="GO:0008146">
    <property type="term" value="F:sulfotransferase activity"/>
    <property type="evidence" value="ECO:0007669"/>
    <property type="project" value="InterPro"/>
</dbReference>
<evidence type="ECO:0008006" key="4">
    <source>
        <dbReference type="Google" id="ProtNLM"/>
    </source>
</evidence>
<reference evidence="2 3" key="1">
    <citation type="submission" date="2019-10" db="EMBL/GenBank/DDBJ databases">
        <title>Cognatihalovulum marinum gen. nov. sp. nov., a new member of the family Rhodobacteraceae isolated from deep seawater of the Northwest Indian Ocean.</title>
        <authorList>
            <person name="Ruan C."/>
            <person name="Wang J."/>
            <person name="Zheng X."/>
            <person name="Song L."/>
            <person name="Zhu Y."/>
            <person name="Huang Y."/>
            <person name="Lu Z."/>
            <person name="Du W."/>
            <person name="Huang L."/>
            <person name="Dai X."/>
        </authorList>
    </citation>
    <scope>NUCLEOTIDE SEQUENCE [LARGE SCALE GENOMIC DNA]</scope>
    <source>
        <strain evidence="2 3">2CG4</strain>
    </source>
</reference>
<evidence type="ECO:0000256" key="1">
    <source>
        <dbReference type="SAM" id="MobiDB-lite"/>
    </source>
</evidence>
<name>A0A6L5YY88_9RHOB</name>
<keyword evidence="3" id="KW-1185">Reference proteome</keyword>
<dbReference type="Pfam" id="PF03567">
    <property type="entry name" value="Sulfotransfer_2"/>
    <property type="match status" value="1"/>
</dbReference>
<organism evidence="2 3">
    <name type="scientific">Halovulum marinum</name>
    <dbReference type="NCBI Taxonomy" id="2662447"/>
    <lineage>
        <taxon>Bacteria</taxon>
        <taxon>Pseudomonadati</taxon>
        <taxon>Pseudomonadota</taxon>
        <taxon>Alphaproteobacteria</taxon>
        <taxon>Rhodobacterales</taxon>
        <taxon>Paracoccaceae</taxon>
        <taxon>Halovulum</taxon>
    </lineage>
</organism>
<proteinExistence type="predicted"/>